<name>A0A2K1JIP3_PHYPA</name>
<keyword evidence="4" id="KW-1185">Reference proteome</keyword>
<dbReference type="Gramene" id="Pp3c14_21370V3.1">
    <property type="protein sequence ID" value="Pp3c14_21370V3.1"/>
    <property type="gene ID" value="Pp3c14_21370"/>
</dbReference>
<evidence type="ECO:0000313" key="2">
    <source>
        <dbReference type="EMBL" id="PNR41425.1"/>
    </source>
</evidence>
<evidence type="ECO:0000259" key="1">
    <source>
        <dbReference type="Pfam" id="PF06911"/>
    </source>
</evidence>
<dbReference type="InterPro" id="IPR009686">
    <property type="entry name" value="Senescence/spartin_C"/>
</dbReference>
<sequence length="150" mass="16525">MSSAKLFDALEAAGYDVAAQTKMFTQDVVAHRYGEQAVVTRDTLSTTEHPYLNNGVNYTVNAATSRSSQSCIPAPAGSTLEAREIVQIQSLCPDSGSVAATLHTTVLIDNKNKTLYLIIMIYLCHLFYDKKLPKVFVVNRKLALILSIWK</sequence>
<reference evidence="2 4" key="2">
    <citation type="journal article" date="2018" name="Plant J.">
        <title>The Physcomitrella patens chromosome-scale assembly reveals moss genome structure and evolution.</title>
        <authorList>
            <person name="Lang D."/>
            <person name="Ullrich K.K."/>
            <person name="Murat F."/>
            <person name="Fuchs J."/>
            <person name="Jenkins J."/>
            <person name="Haas F.B."/>
            <person name="Piednoel M."/>
            <person name="Gundlach H."/>
            <person name="Van Bel M."/>
            <person name="Meyberg R."/>
            <person name="Vives C."/>
            <person name="Morata J."/>
            <person name="Symeonidi A."/>
            <person name="Hiss M."/>
            <person name="Muchero W."/>
            <person name="Kamisugi Y."/>
            <person name="Saleh O."/>
            <person name="Blanc G."/>
            <person name="Decker E.L."/>
            <person name="van Gessel N."/>
            <person name="Grimwood J."/>
            <person name="Hayes R.D."/>
            <person name="Graham S.W."/>
            <person name="Gunter L.E."/>
            <person name="McDaniel S.F."/>
            <person name="Hoernstein S.N.W."/>
            <person name="Larsson A."/>
            <person name="Li F.W."/>
            <person name="Perroud P.F."/>
            <person name="Phillips J."/>
            <person name="Ranjan P."/>
            <person name="Rokshar D.S."/>
            <person name="Rothfels C.J."/>
            <person name="Schneider L."/>
            <person name="Shu S."/>
            <person name="Stevenson D.W."/>
            <person name="Thummler F."/>
            <person name="Tillich M."/>
            <person name="Villarreal Aguilar J.C."/>
            <person name="Widiez T."/>
            <person name="Wong G.K."/>
            <person name="Wymore A."/>
            <person name="Zhang Y."/>
            <person name="Zimmer A.D."/>
            <person name="Quatrano R.S."/>
            <person name="Mayer K.F.X."/>
            <person name="Goodstein D."/>
            <person name="Casacuberta J.M."/>
            <person name="Vandepoele K."/>
            <person name="Reski R."/>
            <person name="Cuming A.C."/>
            <person name="Tuskan G.A."/>
            <person name="Maumus F."/>
            <person name="Salse J."/>
            <person name="Schmutz J."/>
            <person name="Rensing S.A."/>
        </authorList>
    </citation>
    <scope>NUCLEOTIDE SEQUENCE [LARGE SCALE GENOMIC DNA]</scope>
    <source>
        <strain evidence="3 4">cv. Gransden 2004</strain>
    </source>
</reference>
<gene>
    <name evidence="2" type="ORF">PHYPA_018828</name>
</gene>
<dbReference type="InParanoid" id="A0A2K1JIP3"/>
<feature type="domain" description="Senescence" evidence="1">
    <location>
        <begin position="3"/>
        <end position="49"/>
    </location>
</feature>
<reference evidence="2 4" key="1">
    <citation type="journal article" date="2008" name="Science">
        <title>The Physcomitrella genome reveals evolutionary insights into the conquest of land by plants.</title>
        <authorList>
            <person name="Rensing S."/>
            <person name="Lang D."/>
            <person name="Zimmer A."/>
            <person name="Terry A."/>
            <person name="Salamov A."/>
            <person name="Shapiro H."/>
            <person name="Nishiyama T."/>
            <person name="Perroud P.-F."/>
            <person name="Lindquist E."/>
            <person name="Kamisugi Y."/>
            <person name="Tanahashi T."/>
            <person name="Sakakibara K."/>
            <person name="Fujita T."/>
            <person name="Oishi K."/>
            <person name="Shin-I T."/>
            <person name="Kuroki Y."/>
            <person name="Toyoda A."/>
            <person name="Suzuki Y."/>
            <person name="Hashimoto A."/>
            <person name="Yamaguchi K."/>
            <person name="Sugano A."/>
            <person name="Kohara Y."/>
            <person name="Fujiyama A."/>
            <person name="Anterola A."/>
            <person name="Aoki S."/>
            <person name="Ashton N."/>
            <person name="Barbazuk W.B."/>
            <person name="Barker E."/>
            <person name="Bennetzen J."/>
            <person name="Bezanilla M."/>
            <person name="Blankenship R."/>
            <person name="Cho S.H."/>
            <person name="Dutcher S."/>
            <person name="Estelle M."/>
            <person name="Fawcett J.A."/>
            <person name="Gundlach H."/>
            <person name="Hanada K."/>
            <person name="Heyl A."/>
            <person name="Hicks K.A."/>
            <person name="Hugh J."/>
            <person name="Lohr M."/>
            <person name="Mayer K."/>
            <person name="Melkozernov A."/>
            <person name="Murata T."/>
            <person name="Nelson D."/>
            <person name="Pils B."/>
            <person name="Prigge M."/>
            <person name="Reiss B."/>
            <person name="Renner T."/>
            <person name="Rombauts S."/>
            <person name="Rushton P."/>
            <person name="Sanderfoot A."/>
            <person name="Schween G."/>
            <person name="Shiu S.-H."/>
            <person name="Stueber K."/>
            <person name="Theodoulou F.L."/>
            <person name="Tu H."/>
            <person name="Van de Peer Y."/>
            <person name="Verrier P.J."/>
            <person name="Waters E."/>
            <person name="Wood A."/>
            <person name="Yang L."/>
            <person name="Cove D."/>
            <person name="Cuming A."/>
            <person name="Hasebe M."/>
            <person name="Lucas S."/>
            <person name="Mishler D.B."/>
            <person name="Reski R."/>
            <person name="Grigoriev I."/>
            <person name="Quatrano R.S."/>
            <person name="Boore J.L."/>
        </authorList>
    </citation>
    <scope>NUCLEOTIDE SEQUENCE [LARGE SCALE GENOMIC DNA]</scope>
    <source>
        <strain evidence="3 4">cv. Gransden 2004</strain>
    </source>
</reference>
<evidence type="ECO:0000313" key="3">
    <source>
        <dbReference type="EnsemblPlants" id="Pp3c14_21370V3.1"/>
    </source>
</evidence>
<dbReference type="Proteomes" id="UP000006727">
    <property type="component" value="Chromosome 14"/>
</dbReference>
<protein>
    <recommendedName>
        <fullName evidence="1">Senescence domain-containing protein</fullName>
    </recommendedName>
</protein>
<accession>A0A2K1JIP3</accession>
<dbReference type="EMBL" id="ABEU02000014">
    <property type="protein sequence ID" value="PNR41425.1"/>
    <property type="molecule type" value="Genomic_DNA"/>
</dbReference>
<dbReference type="EnsemblPlants" id="Pp3c14_21370V3.1">
    <property type="protein sequence ID" value="Pp3c14_21370V3.1"/>
    <property type="gene ID" value="Pp3c14_21370"/>
</dbReference>
<dbReference type="AlphaFoldDB" id="A0A2K1JIP3"/>
<organism evidence="2">
    <name type="scientific">Physcomitrium patens</name>
    <name type="common">Spreading-leaved earth moss</name>
    <name type="synonym">Physcomitrella patens</name>
    <dbReference type="NCBI Taxonomy" id="3218"/>
    <lineage>
        <taxon>Eukaryota</taxon>
        <taxon>Viridiplantae</taxon>
        <taxon>Streptophyta</taxon>
        <taxon>Embryophyta</taxon>
        <taxon>Bryophyta</taxon>
        <taxon>Bryophytina</taxon>
        <taxon>Bryopsida</taxon>
        <taxon>Funariidae</taxon>
        <taxon>Funariales</taxon>
        <taxon>Funariaceae</taxon>
        <taxon>Physcomitrium</taxon>
    </lineage>
</organism>
<reference evidence="3" key="3">
    <citation type="submission" date="2020-12" db="UniProtKB">
        <authorList>
            <consortium name="EnsemblPlants"/>
        </authorList>
    </citation>
    <scope>IDENTIFICATION</scope>
</reference>
<dbReference type="Pfam" id="PF06911">
    <property type="entry name" value="Senescence"/>
    <property type="match status" value="1"/>
</dbReference>
<proteinExistence type="predicted"/>
<evidence type="ECO:0000313" key="4">
    <source>
        <dbReference type="Proteomes" id="UP000006727"/>
    </source>
</evidence>